<gene>
    <name evidence="2" type="ORF">SPHA_71380</name>
</gene>
<keyword evidence="1" id="KW-0812">Transmembrane</keyword>
<proteinExistence type="predicted"/>
<evidence type="ECO:0000256" key="1">
    <source>
        <dbReference type="SAM" id="Phobius"/>
    </source>
</evidence>
<comment type="caution">
    <text evidence="2">The sequence shown here is derived from an EMBL/GenBank/DDBJ whole genome shotgun (WGS) entry which is preliminary data.</text>
</comment>
<evidence type="ECO:0000313" key="3">
    <source>
        <dbReference type="Proteomes" id="UP000597762"/>
    </source>
</evidence>
<evidence type="ECO:0000313" key="2">
    <source>
        <dbReference type="EMBL" id="CAE1321274.1"/>
    </source>
</evidence>
<accession>A0A812EAM7</accession>
<dbReference type="OrthoDB" id="10016273at2759"/>
<feature type="transmembrane region" description="Helical" evidence="1">
    <location>
        <begin position="59"/>
        <end position="82"/>
    </location>
</feature>
<dbReference type="EMBL" id="CAHIKZ030005224">
    <property type="protein sequence ID" value="CAE1321274.1"/>
    <property type="molecule type" value="Genomic_DNA"/>
</dbReference>
<dbReference type="AlphaFoldDB" id="A0A812EAM7"/>
<feature type="transmembrane region" description="Helical" evidence="1">
    <location>
        <begin position="103"/>
        <end position="125"/>
    </location>
</feature>
<keyword evidence="1" id="KW-1133">Transmembrane helix</keyword>
<dbReference type="Proteomes" id="UP000597762">
    <property type="component" value="Unassembled WGS sequence"/>
</dbReference>
<protein>
    <submittedName>
        <fullName evidence="2">Uncharacterized protein</fullName>
    </submittedName>
</protein>
<keyword evidence="3" id="KW-1185">Reference proteome</keyword>
<sequence length="175" mass="19568">MRNLLHSLSLTLSLTHSLSLSHTLSLSLVENFLFLSNLRITPSCQPQVIVEKFSVGGTFFSFLVFLVLIFLLEVAGVAYCCVMREEGCGHAIVNLVEQHLLPITGIVIAILALQLFGFLFIVLLICYLRKPPPQQPDDVVYEMARTQEKAPYPTRGNTYSNLMCAPYYVDEGHCT</sequence>
<reference evidence="2" key="1">
    <citation type="submission" date="2021-01" db="EMBL/GenBank/DDBJ databases">
        <authorList>
            <person name="Li R."/>
            <person name="Bekaert M."/>
        </authorList>
    </citation>
    <scope>NUCLEOTIDE SEQUENCE</scope>
    <source>
        <strain evidence="2">Farmed</strain>
    </source>
</reference>
<keyword evidence="1" id="KW-0472">Membrane</keyword>
<organism evidence="2 3">
    <name type="scientific">Acanthosepion pharaonis</name>
    <name type="common">Pharaoh cuttlefish</name>
    <name type="synonym">Sepia pharaonis</name>
    <dbReference type="NCBI Taxonomy" id="158019"/>
    <lineage>
        <taxon>Eukaryota</taxon>
        <taxon>Metazoa</taxon>
        <taxon>Spiralia</taxon>
        <taxon>Lophotrochozoa</taxon>
        <taxon>Mollusca</taxon>
        <taxon>Cephalopoda</taxon>
        <taxon>Coleoidea</taxon>
        <taxon>Decapodiformes</taxon>
        <taxon>Sepiida</taxon>
        <taxon>Sepiina</taxon>
        <taxon>Sepiidae</taxon>
        <taxon>Acanthosepion</taxon>
    </lineage>
</organism>
<name>A0A812EAM7_ACAPH</name>